<dbReference type="EMBL" id="JAKOEM010000016">
    <property type="protein sequence ID" value="MCG6559689.1"/>
    <property type="molecule type" value="Genomic_DNA"/>
</dbReference>
<name>A0ABS9P0R1_9RHOB</name>
<organism evidence="1 2">
    <name type="scientific">Ruegeria alba</name>
    <dbReference type="NCBI Taxonomy" id="2916756"/>
    <lineage>
        <taxon>Bacteria</taxon>
        <taxon>Pseudomonadati</taxon>
        <taxon>Pseudomonadota</taxon>
        <taxon>Alphaproteobacteria</taxon>
        <taxon>Rhodobacterales</taxon>
        <taxon>Roseobacteraceae</taxon>
        <taxon>Ruegeria</taxon>
    </lineage>
</organism>
<evidence type="ECO:0000313" key="2">
    <source>
        <dbReference type="Proteomes" id="UP001165279"/>
    </source>
</evidence>
<gene>
    <name evidence="1" type="ORF">MB818_15880</name>
</gene>
<accession>A0ABS9P0R1</accession>
<reference evidence="1" key="1">
    <citation type="submission" date="2022-02" db="EMBL/GenBank/DDBJ databases">
        <title>The genome sequence of Ruegeria sp. 1NDH52C.</title>
        <authorList>
            <person name="Du J."/>
        </authorList>
    </citation>
    <scope>NUCLEOTIDE SEQUENCE</scope>
    <source>
        <strain evidence="1">1NDH52C</strain>
    </source>
</reference>
<keyword evidence="2" id="KW-1185">Reference proteome</keyword>
<comment type="caution">
    <text evidence="1">The sequence shown here is derived from an EMBL/GenBank/DDBJ whole genome shotgun (WGS) entry which is preliminary data.</text>
</comment>
<dbReference type="Proteomes" id="UP001165279">
    <property type="component" value="Unassembled WGS sequence"/>
</dbReference>
<protein>
    <submittedName>
        <fullName evidence="1">Uncharacterized protein</fullName>
    </submittedName>
</protein>
<evidence type="ECO:0000313" key="1">
    <source>
        <dbReference type="EMBL" id="MCG6559689.1"/>
    </source>
</evidence>
<sequence length="107" mass="12165">MTQEQGSTLGMQTLSKLAELRRLLHSMERTLGLQDLSPVERDIYYAASELSENDRRVRTVGLIEHALLETVSRPTFFRALKSLVNKGYLTQCSTMNRGCYLVRSPES</sequence>
<proteinExistence type="predicted"/>